<accession>A0A8J0TFG1</accession>
<dbReference type="AlphaFoldDB" id="A0A8J0TFG1"/>
<sequence>MVAWHILMKIIESPDSSAAVLPRKPQQEDVSKQVRPKPANPMRGHRAFGLRYFRCRWAGIVTCTDREFSVPTRAGPRRNIMSEGDSVGESVHGKPSVVFRFFSRFGQIYQSFLDRSTPYAAVRWAMTLSLSLIYMIRVYILQGWYIVTYALGIYHLNLFIAFLSPKVDPSLMEDSDEGPSLPTKQNEEFRPFIRRLPEFKFWHSATKGVVVAMGCTFFDAFNVPVFWPILVMYFIMLFCITMKRQIKIALKYSKFLVLHQKIKTAGTRHTFVFSNCKSILKQLDLLSNH</sequence>
<dbReference type="OrthoDB" id="448250at2759"/>
<reference evidence="11" key="1">
    <citation type="submission" date="2025-08" db="UniProtKB">
        <authorList>
            <consortium name="RefSeq"/>
        </authorList>
    </citation>
    <scope>IDENTIFICATION</scope>
    <source>
        <strain evidence="11">J_2021</strain>
        <tissue evidence="11">Erythrocytes</tissue>
    </source>
</reference>
<evidence type="ECO:0000256" key="3">
    <source>
        <dbReference type="ARBA" id="ARBA00006070"/>
    </source>
</evidence>
<dbReference type="RefSeq" id="XP_018083344.1">
    <property type="nucleotide sequence ID" value="XM_018227855.2"/>
</dbReference>
<evidence type="ECO:0000256" key="2">
    <source>
        <dbReference type="ARBA" id="ARBA00004141"/>
    </source>
</evidence>
<feature type="transmembrane region" description="Helical" evidence="9">
    <location>
        <begin position="121"/>
        <end position="140"/>
    </location>
</feature>
<dbReference type="AGR" id="Xenbase:XB-GENE-17344801"/>
<evidence type="ECO:0000256" key="1">
    <source>
        <dbReference type="ARBA" id="ARBA00003348"/>
    </source>
</evidence>
<dbReference type="InterPro" id="IPR004932">
    <property type="entry name" value="Rer1"/>
</dbReference>
<gene>
    <name evidence="11 12" type="primary">rer1.S</name>
</gene>
<dbReference type="CTD" id="108697632"/>
<evidence type="ECO:0000256" key="6">
    <source>
        <dbReference type="ARBA" id="ARBA00022989"/>
    </source>
</evidence>
<dbReference type="Xenbase" id="XB-GENE-17344801">
    <property type="gene designation" value="rer1.S"/>
</dbReference>
<dbReference type="PANTHER" id="PTHR10743">
    <property type="entry name" value="PROTEIN RER1"/>
    <property type="match status" value="1"/>
</dbReference>
<keyword evidence="7 9" id="KW-0472">Membrane</keyword>
<proteinExistence type="inferred from homology"/>
<dbReference type="GO" id="GO:0006621">
    <property type="term" value="P:protein retention in ER lumen"/>
    <property type="evidence" value="ECO:0000318"/>
    <property type="project" value="GO_Central"/>
</dbReference>
<evidence type="ECO:0000313" key="12">
    <source>
        <dbReference type="Xenbase" id="XB-GENE-17344801"/>
    </source>
</evidence>
<evidence type="ECO:0000256" key="7">
    <source>
        <dbReference type="ARBA" id="ARBA00023136"/>
    </source>
</evidence>
<feature type="transmembrane region" description="Helical" evidence="9">
    <location>
        <begin position="225"/>
        <end position="242"/>
    </location>
</feature>
<keyword evidence="6 9" id="KW-1133">Transmembrane helix</keyword>
<dbReference type="GO" id="GO:0006890">
    <property type="term" value="P:retrograde vesicle-mediated transport, Golgi to endoplasmic reticulum"/>
    <property type="evidence" value="ECO:0000318"/>
    <property type="project" value="GO_Central"/>
</dbReference>
<dbReference type="PANTHER" id="PTHR10743:SF0">
    <property type="entry name" value="PROTEIN RER1"/>
    <property type="match status" value="1"/>
</dbReference>
<dbReference type="GO" id="GO:0005783">
    <property type="term" value="C:endoplasmic reticulum"/>
    <property type="evidence" value="ECO:0007669"/>
    <property type="project" value="GOC"/>
</dbReference>
<evidence type="ECO:0000256" key="8">
    <source>
        <dbReference type="SAM" id="MobiDB-lite"/>
    </source>
</evidence>
<comment type="function">
    <text evidence="1">Involved in the retrieval of endoplasmic reticulum membrane proteins from the early Golgi compartment.</text>
</comment>
<evidence type="ECO:0000256" key="9">
    <source>
        <dbReference type="SAM" id="Phobius"/>
    </source>
</evidence>
<evidence type="ECO:0000256" key="5">
    <source>
        <dbReference type="ARBA" id="ARBA00022692"/>
    </source>
</evidence>
<evidence type="ECO:0000313" key="11">
    <source>
        <dbReference type="RefSeq" id="XP_018083344.1"/>
    </source>
</evidence>
<dbReference type="GO" id="GO:0000139">
    <property type="term" value="C:Golgi membrane"/>
    <property type="evidence" value="ECO:0000318"/>
    <property type="project" value="GO_Central"/>
</dbReference>
<dbReference type="Proteomes" id="UP000186698">
    <property type="component" value="Chromosome 7S"/>
</dbReference>
<dbReference type="Pfam" id="PF03248">
    <property type="entry name" value="Rer1"/>
    <property type="match status" value="1"/>
</dbReference>
<comment type="similarity">
    <text evidence="3">Belongs to the RER1 family.</text>
</comment>
<dbReference type="GeneID" id="108697632"/>
<keyword evidence="10" id="KW-1185">Reference proteome</keyword>
<feature type="region of interest" description="Disordered" evidence="8">
    <location>
        <begin position="18"/>
        <end position="39"/>
    </location>
</feature>
<protein>
    <recommendedName>
        <fullName evidence="4">Protein RER1</fullName>
    </recommendedName>
</protein>
<feature type="transmembrane region" description="Helical" evidence="9">
    <location>
        <begin position="146"/>
        <end position="163"/>
    </location>
</feature>
<evidence type="ECO:0000256" key="4">
    <source>
        <dbReference type="ARBA" id="ARBA00014112"/>
    </source>
</evidence>
<evidence type="ECO:0000313" key="10">
    <source>
        <dbReference type="Proteomes" id="UP000186698"/>
    </source>
</evidence>
<keyword evidence="5 9" id="KW-0812">Transmembrane</keyword>
<comment type="subcellular location">
    <subcellularLocation>
        <location evidence="2">Membrane</location>
        <topology evidence="2">Multi-pass membrane protein</topology>
    </subcellularLocation>
</comment>
<dbReference type="KEGG" id="xla:108697632"/>
<name>A0A8J0TFG1_XENLA</name>
<organism evidence="10 11">
    <name type="scientific">Xenopus laevis</name>
    <name type="common">African clawed frog</name>
    <dbReference type="NCBI Taxonomy" id="8355"/>
    <lineage>
        <taxon>Eukaryota</taxon>
        <taxon>Metazoa</taxon>
        <taxon>Chordata</taxon>
        <taxon>Craniata</taxon>
        <taxon>Vertebrata</taxon>
        <taxon>Euteleostomi</taxon>
        <taxon>Amphibia</taxon>
        <taxon>Batrachia</taxon>
        <taxon>Anura</taxon>
        <taxon>Pipoidea</taxon>
        <taxon>Pipidae</taxon>
        <taxon>Xenopodinae</taxon>
        <taxon>Xenopus</taxon>
        <taxon>Xenopus</taxon>
    </lineage>
</organism>